<comment type="subcellular location">
    <subcellularLocation>
        <location evidence="1">Periplasm</location>
    </subcellularLocation>
</comment>
<dbReference type="GO" id="GO:0030288">
    <property type="term" value="C:outer membrane-bounded periplasmic space"/>
    <property type="evidence" value="ECO:0007669"/>
    <property type="project" value="TreeGrafter"/>
</dbReference>
<dbReference type="Proteomes" id="UP000248975">
    <property type="component" value="Unassembled WGS sequence"/>
</dbReference>
<gene>
    <name evidence="5" type="ORF">DI533_17980</name>
</gene>
<feature type="domain" description="Periplasmic binding protein" evidence="4">
    <location>
        <begin position="37"/>
        <end position="289"/>
    </location>
</feature>
<comment type="similarity">
    <text evidence="2">Belongs to the bacterial solute-binding protein 2 family.</text>
</comment>
<protein>
    <submittedName>
        <fullName evidence="5">LacI family transcriptional regulator</fullName>
    </submittedName>
</protein>
<dbReference type="SUPFAM" id="SSF53822">
    <property type="entry name" value="Periplasmic binding protein-like I"/>
    <property type="match status" value="1"/>
</dbReference>
<dbReference type="AlphaFoldDB" id="A0A2W5RZ65"/>
<evidence type="ECO:0000313" key="5">
    <source>
        <dbReference type="EMBL" id="PZQ95918.1"/>
    </source>
</evidence>
<dbReference type="InterPro" id="IPR050555">
    <property type="entry name" value="Bact_Solute-Bind_Prot2"/>
</dbReference>
<dbReference type="CDD" id="cd06312">
    <property type="entry name" value="PBP1_ABC_sugar_binding-like"/>
    <property type="match status" value="1"/>
</dbReference>
<reference evidence="5 6" key="1">
    <citation type="submission" date="2017-08" db="EMBL/GenBank/DDBJ databases">
        <title>Infants hospitalized years apart are colonized by the same room-sourced microbial strains.</title>
        <authorList>
            <person name="Brooks B."/>
            <person name="Olm M.R."/>
            <person name="Firek B.A."/>
            <person name="Baker R."/>
            <person name="Thomas B.C."/>
            <person name="Morowitz M.J."/>
            <person name="Banfield J.F."/>
        </authorList>
    </citation>
    <scope>NUCLEOTIDE SEQUENCE [LARGE SCALE GENOMIC DNA]</scope>
    <source>
        <strain evidence="5">S2_003_000_R2_11</strain>
    </source>
</reference>
<dbReference type="PANTHER" id="PTHR30036:SF7">
    <property type="entry name" value="ABC TRANSPORTER PERIPLASMIC-BINDING PROTEIN YPHF"/>
    <property type="match status" value="1"/>
</dbReference>
<comment type="caution">
    <text evidence="5">The sequence shown here is derived from an EMBL/GenBank/DDBJ whole genome shotgun (WGS) entry which is preliminary data.</text>
</comment>
<dbReference type="GO" id="GO:0030246">
    <property type="term" value="F:carbohydrate binding"/>
    <property type="evidence" value="ECO:0007669"/>
    <property type="project" value="TreeGrafter"/>
</dbReference>
<evidence type="ECO:0000256" key="1">
    <source>
        <dbReference type="ARBA" id="ARBA00004418"/>
    </source>
</evidence>
<name>A0A2W5RZ65_CERSP</name>
<proteinExistence type="inferred from homology"/>
<feature type="chain" id="PRO_5015957109" evidence="3">
    <location>
        <begin position="27"/>
        <end position="324"/>
    </location>
</feature>
<dbReference type="InterPro" id="IPR028082">
    <property type="entry name" value="Peripla_BP_I"/>
</dbReference>
<dbReference type="EMBL" id="QFQS01000005">
    <property type="protein sequence ID" value="PZQ95918.1"/>
    <property type="molecule type" value="Genomic_DNA"/>
</dbReference>
<dbReference type="Pfam" id="PF13407">
    <property type="entry name" value="Peripla_BP_4"/>
    <property type="match status" value="1"/>
</dbReference>
<feature type="signal peptide" evidence="3">
    <location>
        <begin position="1"/>
        <end position="26"/>
    </location>
</feature>
<dbReference type="InterPro" id="IPR025997">
    <property type="entry name" value="SBP_2_dom"/>
</dbReference>
<evidence type="ECO:0000256" key="3">
    <source>
        <dbReference type="SAM" id="SignalP"/>
    </source>
</evidence>
<dbReference type="PANTHER" id="PTHR30036">
    <property type="entry name" value="D-XYLOSE-BINDING PERIPLASMIC PROTEIN"/>
    <property type="match status" value="1"/>
</dbReference>
<keyword evidence="3" id="KW-0732">Signal</keyword>
<evidence type="ECO:0000256" key="2">
    <source>
        <dbReference type="ARBA" id="ARBA00007639"/>
    </source>
</evidence>
<dbReference type="Gene3D" id="3.40.50.2300">
    <property type="match status" value="2"/>
</dbReference>
<organism evidence="5 6">
    <name type="scientific">Cereibacter sphaeroides</name>
    <name type="common">Rhodobacter sphaeroides</name>
    <dbReference type="NCBI Taxonomy" id="1063"/>
    <lineage>
        <taxon>Bacteria</taxon>
        <taxon>Pseudomonadati</taxon>
        <taxon>Pseudomonadota</taxon>
        <taxon>Alphaproteobacteria</taxon>
        <taxon>Rhodobacterales</taxon>
        <taxon>Paracoccaceae</taxon>
        <taxon>Cereibacter</taxon>
    </lineage>
</organism>
<accession>A0A2W5RZ65</accession>
<sequence>MQMLDRLKFLPAAAIALGFVASAAMAEGLKPASDVKIAVVVHGASSDAYWSVVKRGVDDAAAATGAQVQYIAPQVFDSVEQARLIEAAVATKPDGIVISLPDKDALSSAVKSALDAGIPVINIDSGEVAGEELGIPMYIGTTSEYLAGIKAGERLGAAGILKVACINHEVGNISLDERCQGIKDGLAKSGGVSEVVAVTQDPADVTRRVEAYLASSPDTQAVFTTGTAGANPLIKYFDEQDLWSKYKLFTYDLGPEILQSVADGKMGFGIDGQQYLMGYLPVILLTQKATHGLWVQNDTYTGPLFIDTPEAAKAVQALSKEGTR</sequence>
<evidence type="ECO:0000313" key="6">
    <source>
        <dbReference type="Proteomes" id="UP000248975"/>
    </source>
</evidence>
<evidence type="ECO:0000259" key="4">
    <source>
        <dbReference type="Pfam" id="PF13407"/>
    </source>
</evidence>